<organism evidence="13 14">
    <name type="scientific">Sinocyclocheilus rhinocerous</name>
    <dbReference type="NCBI Taxonomy" id="307959"/>
    <lineage>
        <taxon>Eukaryota</taxon>
        <taxon>Metazoa</taxon>
        <taxon>Chordata</taxon>
        <taxon>Craniata</taxon>
        <taxon>Vertebrata</taxon>
        <taxon>Euteleostomi</taxon>
        <taxon>Actinopterygii</taxon>
        <taxon>Neopterygii</taxon>
        <taxon>Teleostei</taxon>
        <taxon>Ostariophysi</taxon>
        <taxon>Cypriniformes</taxon>
        <taxon>Cyprinidae</taxon>
        <taxon>Cyprininae</taxon>
        <taxon>Sinocyclocheilus</taxon>
    </lineage>
</organism>
<dbReference type="FunFam" id="3.40.525.10:FF:000005">
    <property type="entry name" value="Tyrosine-protein phosphatase non-receptor type 9"/>
    <property type="match status" value="1"/>
</dbReference>
<evidence type="ECO:0000256" key="5">
    <source>
        <dbReference type="ARBA" id="ARBA00022912"/>
    </source>
</evidence>
<name>A0A673J6G5_9TELE</name>
<dbReference type="InterPro" id="IPR011074">
    <property type="entry name" value="CRAL/TRIO_N_dom"/>
</dbReference>
<feature type="domain" description="CRAL-TRIO" evidence="12">
    <location>
        <begin position="75"/>
        <end position="234"/>
    </location>
</feature>
<keyword evidence="4" id="KW-0378">Hydrolase</keyword>
<protein>
    <recommendedName>
        <fullName evidence="9">Tyrosine-protein phosphatase non-receptor type 9</fullName>
        <ecNumber evidence="2">3.1.3.48</ecNumber>
    </recommendedName>
</protein>
<dbReference type="InterPro" id="IPR016130">
    <property type="entry name" value="Tyr_Pase_AS"/>
</dbReference>
<dbReference type="SMART" id="SM01100">
    <property type="entry name" value="CRAL_TRIO_N"/>
    <property type="match status" value="1"/>
</dbReference>
<keyword evidence="14" id="KW-1185">Reference proteome</keyword>
<dbReference type="PRINTS" id="PR00700">
    <property type="entry name" value="PRTYPHPHTASE"/>
</dbReference>
<accession>A0A673J6G5</accession>
<dbReference type="SUPFAM" id="SSF52799">
    <property type="entry name" value="(Phosphotyrosine protein) phosphatases II"/>
    <property type="match status" value="1"/>
</dbReference>
<feature type="domain" description="Tyrosine specific protein phosphatases" evidence="11">
    <location>
        <begin position="467"/>
        <end position="551"/>
    </location>
</feature>
<proteinExistence type="inferred from homology"/>
<comment type="function">
    <text evidence="7">Protein-tyrosine phosphatase that could participate in the transfer of hydrophobic ligands or in functions of the Golgi apparatus.</text>
</comment>
<evidence type="ECO:0000256" key="2">
    <source>
        <dbReference type="ARBA" id="ARBA00013064"/>
    </source>
</evidence>
<dbReference type="InterPro" id="IPR003595">
    <property type="entry name" value="Tyr_Pase_cat"/>
</dbReference>
<dbReference type="CDD" id="cd14543">
    <property type="entry name" value="PTPc-N9"/>
    <property type="match status" value="1"/>
</dbReference>
<gene>
    <name evidence="13" type="primary">ptpn9a</name>
</gene>
<dbReference type="Pfam" id="PF00102">
    <property type="entry name" value="Y_phosphatase"/>
    <property type="match status" value="1"/>
</dbReference>
<dbReference type="FunFam" id="3.90.190.10:FF:000026">
    <property type="entry name" value="tyrosine-protein phosphatase non-receptor type 9"/>
    <property type="match status" value="1"/>
</dbReference>
<evidence type="ECO:0000256" key="1">
    <source>
        <dbReference type="ARBA" id="ARBA00004496"/>
    </source>
</evidence>
<dbReference type="GO" id="GO:0004725">
    <property type="term" value="F:protein tyrosine phosphatase activity"/>
    <property type="evidence" value="ECO:0007669"/>
    <property type="project" value="UniProtKB-EC"/>
</dbReference>
<evidence type="ECO:0000256" key="6">
    <source>
        <dbReference type="ARBA" id="ARBA00022990"/>
    </source>
</evidence>
<evidence type="ECO:0000259" key="10">
    <source>
        <dbReference type="PROSITE" id="PS50055"/>
    </source>
</evidence>
<dbReference type="GO" id="GO:0005737">
    <property type="term" value="C:cytoplasm"/>
    <property type="evidence" value="ECO:0007669"/>
    <property type="project" value="UniProtKB-SubCell"/>
</dbReference>
<comment type="subcellular location">
    <subcellularLocation>
        <location evidence="1">Cytoplasm</location>
    </subcellularLocation>
</comment>
<keyword evidence="6" id="KW-0007">Acetylation</keyword>
<reference evidence="13" key="2">
    <citation type="submission" date="2025-09" db="UniProtKB">
        <authorList>
            <consortium name="Ensembl"/>
        </authorList>
    </citation>
    <scope>IDENTIFICATION</scope>
</reference>
<dbReference type="InterPro" id="IPR036273">
    <property type="entry name" value="CRAL/TRIO_N_dom_sf"/>
</dbReference>
<dbReference type="EC" id="3.1.3.48" evidence="2"/>
<dbReference type="InterPro" id="IPR000242">
    <property type="entry name" value="PTP_cat"/>
</dbReference>
<dbReference type="SMART" id="SM00516">
    <property type="entry name" value="SEC14"/>
    <property type="match status" value="1"/>
</dbReference>
<comment type="similarity">
    <text evidence="8">Belongs to the protein-tyrosine phosphatase family. Non-receptor class 3 subfamily.</text>
</comment>
<evidence type="ECO:0000256" key="3">
    <source>
        <dbReference type="ARBA" id="ARBA00022490"/>
    </source>
</evidence>
<dbReference type="PANTHER" id="PTHR19134">
    <property type="entry name" value="RECEPTOR-TYPE TYROSINE-PROTEIN PHOSPHATASE"/>
    <property type="match status" value="1"/>
</dbReference>
<dbReference type="PROSITE" id="PS50056">
    <property type="entry name" value="TYR_PHOSPHATASE_2"/>
    <property type="match status" value="1"/>
</dbReference>
<dbReference type="InterPro" id="IPR001251">
    <property type="entry name" value="CRAL-TRIO_dom"/>
</dbReference>
<evidence type="ECO:0000313" key="13">
    <source>
        <dbReference type="Ensembl" id="ENSSRHP00000047136.1"/>
    </source>
</evidence>
<evidence type="ECO:0000313" key="14">
    <source>
        <dbReference type="Proteomes" id="UP000472270"/>
    </source>
</evidence>
<dbReference type="SMART" id="SM00194">
    <property type="entry name" value="PTPc"/>
    <property type="match status" value="1"/>
</dbReference>
<evidence type="ECO:0000259" key="12">
    <source>
        <dbReference type="PROSITE" id="PS50191"/>
    </source>
</evidence>
<dbReference type="Ensembl" id="ENSSRHT00000048456.1">
    <property type="protein sequence ID" value="ENSSRHP00000047136.1"/>
    <property type="gene ID" value="ENSSRHG00000023377.1"/>
</dbReference>
<dbReference type="Proteomes" id="UP000472270">
    <property type="component" value="Unassembled WGS sequence"/>
</dbReference>
<evidence type="ECO:0000256" key="9">
    <source>
        <dbReference type="ARBA" id="ARBA00069781"/>
    </source>
</evidence>
<dbReference type="PROSITE" id="PS50055">
    <property type="entry name" value="TYR_PHOSPHATASE_PTP"/>
    <property type="match status" value="1"/>
</dbReference>
<keyword evidence="5" id="KW-0904">Protein phosphatase</keyword>
<dbReference type="SMART" id="SM00404">
    <property type="entry name" value="PTPc_motif"/>
    <property type="match status" value="1"/>
</dbReference>
<reference evidence="13" key="1">
    <citation type="submission" date="2025-08" db="UniProtKB">
        <authorList>
            <consortium name="Ensembl"/>
        </authorList>
    </citation>
    <scope>IDENTIFICATION</scope>
</reference>
<dbReference type="InterPro" id="IPR000387">
    <property type="entry name" value="Tyr_Pase_dom"/>
</dbReference>
<evidence type="ECO:0000256" key="8">
    <source>
        <dbReference type="ARBA" id="ARBA00060781"/>
    </source>
</evidence>
<evidence type="ECO:0000256" key="4">
    <source>
        <dbReference type="ARBA" id="ARBA00022801"/>
    </source>
</evidence>
<dbReference type="AlphaFoldDB" id="A0A673J6G5"/>
<dbReference type="PROSITE" id="PS00383">
    <property type="entry name" value="TYR_PHOSPHATASE_1"/>
    <property type="match status" value="1"/>
</dbReference>
<evidence type="ECO:0000259" key="11">
    <source>
        <dbReference type="PROSITE" id="PS50056"/>
    </source>
</evidence>
<dbReference type="Pfam" id="PF00650">
    <property type="entry name" value="CRAL_TRIO"/>
    <property type="match status" value="1"/>
</dbReference>
<evidence type="ECO:0000256" key="7">
    <source>
        <dbReference type="ARBA" id="ARBA00055430"/>
    </source>
</evidence>
<dbReference type="PROSITE" id="PS50191">
    <property type="entry name" value="CRAL_TRIO"/>
    <property type="match status" value="1"/>
</dbReference>
<dbReference type="InterPro" id="IPR050348">
    <property type="entry name" value="Protein-Tyr_Phosphatase"/>
</dbReference>
<feature type="domain" description="Tyrosine-protein phosphatase" evidence="10">
    <location>
        <begin position="290"/>
        <end position="560"/>
    </location>
</feature>
<dbReference type="SUPFAM" id="SSF46938">
    <property type="entry name" value="CRAL/TRIO N-terminal domain"/>
    <property type="match status" value="1"/>
</dbReference>
<dbReference type="InterPro" id="IPR029021">
    <property type="entry name" value="Prot-tyrosine_phosphatase-like"/>
</dbReference>
<dbReference type="PANTHER" id="PTHR19134:SF285">
    <property type="entry name" value="TYROSINE-PROTEIN PHOSPHATASE NON-RECEPTOR TYPE 9"/>
    <property type="match status" value="1"/>
</dbReference>
<dbReference type="Gene3D" id="3.40.525.10">
    <property type="entry name" value="CRAL-TRIO lipid binding domain"/>
    <property type="match status" value="1"/>
</dbReference>
<dbReference type="Gene3D" id="3.90.190.10">
    <property type="entry name" value="Protein tyrosine phosphatase superfamily"/>
    <property type="match status" value="1"/>
</dbReference>
<keyword evidence="3" id="KW-0963">Cytoplasm</keyword>
<sequence>CDLLNIYLFLSQATKQFLEEINKWTSQHGVSPLSWDVAVKFLMARKFDVLRAIELFHSYRETRLREGIVKLQPHEEPLRSELLSGKFTVLGVRDPSGASIALYTAKLHHPSKTGNHVVLQALFYLLDRAVESFETQRNGLVFIYDMAGSNYTNFELDLSKKILNLLKGAFPARLKKVLIVGAPVWFRVPYNLLSLLLKEKLRERVQMVKMGDLRQHLPRDCLPEHLGGCLPLDVHSWNLQLLSEQNRRVDPVDELVGIPLENTSIHIPGPEVMCLAELMAHLNRAQRSGIYLEYEELRREQPPGTFTYALAAHNQERNRYGDVLCLDQTRVRLEARRNERSDYINASFMDGYKQKNAYIGTQGPLEKTYGDFWRMVWEQSVLVIVMTTRTDEGGRRKCGQYWPKEEGGQEVYGHIAVVNHRVDKHAHFNQTTLELHNTETFEQRQVTHFQFLSWPDYGVPSSALSLIDFLGAVKHQQQWAVQAFGSQWRGHPLDPPMVVHCSAGIGRTGTFCALNICLSQLQDVGTLNVCQTVRRMRAQRAFSIQTPEQYYFCHTAILEHAQRQGLLSANQ</sequence>
<dbReference type="InterPro" id="IPR036865">
    <property type="entry name" value="CRAL-TRIO_dom_sf"/>
</dbReference>
<dbReference type="SUPFAM" id="SSF52087">
    <property type="entry name" value="CRAL/TRIO domain"/>
    <property type="match status" value="1"/>
</dbReference>
<dbReference type="CDD" id="cd00170">
    <property type="entry name" value="SEC14"/>
    <property type="match status" value="1"/>
</dbReference>